<organism evidence="7 8">
    <name type="scientific">Undibacterium cyanobacteriorum</name>
    <dbReference type="NCBI Taxonomy" id="3073561"/>
    <lineage>
        <taxon>Bacteria</taxon>
        <taxon>Pseudomonadati</taxon>
        <taxon>Pseudomonadota</taxon>
        <taxon>Betaproteobacteria</taxon>
        <taxon>Burkholderiales</taxon>
        <taxon>Oxalobacteraceae</taxon>
        <taxon>Undibacterium</taxon>
    </lineage>
</organism>
<dbReference type="Gene3D" id="1.10.150.900">
    <property type="match status" value="1"/>
</dbReference>
<name>A0ABY9RPG9_9BURK</name>
<evidence type="ECO:0000256" key="5">
    <source>
        <dbReference type="ARBA" id="ARBA00022833"/>
    </source>
</evidence>
<dbReference type="InterPro" id="IPR002933">
    <property type="entry name" value="Peptidase_M20"/>
</dbReference>
<keyword evidence="5" id="KW-0862">Zinc</keyword>
<dbReference type="PROSITE" id="PS00758">
    <property type="entry name" value="ARGE_DAPE_CPG2_1"/>
    <property type="match status" value="1"/>
</dbReference>
<evidence type="ECO:0000313" key="8">
    <source>
        <dbReference type="Proteomes" id="UP001181355"/>
    </source>
</evidence>
<keyword evidence="2" id="KW-0645">Protease</keyword>
<dbReference type="Pfam" id="PF01546">
    <property type="entry name" value="Peptidase_M20"/>
    <property type="match status" value="1"/>
</dbReference>
<dbReference type="InterPro" id="IPR001261">
    <property type="entry name" value="ArgE/DapE_CS"/>
</dbReference>
<evidence type="ECO:0000313" key="7">
    <source>
        <dbReference type="EMBL" id="WMW82575.1"/>
    </source>
</evidence>
<dbReference type="InterPro" id="IPR047177">
    <property type="entry name" value="Pept_M20A"/>
</dbReference>
<accession>A0ABY9RPG9</accession>
<feature type="domain" description="Peptidase M20 dimerisation" evidence="6">
    <location>
        <begin position="247"/>
        <end position="395"/>
    </location>
</feature>
<evidence type="ECO:0000259" key="6">
    <source>
        <dbReference type="Pfam" id="PF07687"/>
    </source>
</evidence>
<evidence type="ECO:0000256" key="1">
    <source>
        <dbReference type="ARBA" id="ARBA00006247"/>
    </source>
</evidence>
<evidence type="ECO:0000256" key="4">
    <source>
        <dbReference type="ARBA" id="ARBA00022801"/>
    </source>
</evidence>
<protein>
    <submittedName>
        <fullName evidence="7">M20 family peptidase</fullName>
    </submittedName>
</protein>
<proteinExistence type="inferred from homology"/>
<keyword evidence="4" id="KW-0378">Hydrolase</keyword>
<dbReference type="Gene3D" id="3.40.630.10">
    <property type="entry name" value="Zn peptidases"/>
    <property type="match status" value="1"/>
</dbReference>
<dbReference type="NCBIfam" id="NF006113">
    <property type="entry name" value="PRK08262.1-4"/>
    <property type="match status" value="1"/>
</dbReference>
<comment type="similarity">
    <text evidence="1">Belongs to the peptidase M20A family.</text>
</comment>
<keyword evidence="8" id="KW-1185">Reference proteome</keyword>
<sequence>MRPLSKFKSRFTLILLALLGILILLVLAVLMNTARQVSKQTKAQAVAPISIDENGVLNNLSQSIQFATVSSAEDANLNAEEFRRLHQLFRRAFPNVYQRAHEEIIGNLSILLTIPGTQADAQPILLLAHQDVVPIAPGTEAAWTYPPFSGAIKDQFVWGRGAWDNKSNLMAQLEALELLLKSGFQNQRTIYLAFGADEEVQGLRGAAQIASMLKQRQIRLHSVLDEGLLITHGMLPGLDAPAALIGVAEKGYLSVEITVKAVPGHSSMPPNPGQSAIAKLGKVISYIDQHPRPLQIAGVARELFNTVGPEMQGLNKYALTNLWLLRPVVEAQLRSSDASRALLQSTTALTIVQAGNKENVLPGQAQAIVNYRLLPGDSSSAVVADLKTAIGTLLSEAEFSVRALPNAVEASRISSHRSLPYQILQQSIKDIFPEVVTAPGLMLGATDSIKFEELSDHIYKFSPVHANDRDLQRFHGTDERVSVSNYLDMIRFYYLYLSRASRLE</sequence>
<dbReference type="PANTHER" id="PTHR45962:SF1">
    <property type="entry name" value="N-FATTY-ACYL-AMINO ACID SYNTHASE_HYDROLASE PM20D1"/>
    <property type="match status" value="1"/>
</dbReference>
<dbReference type="Pfam" id="PF07687">
    <property type="entry name" value="M20_dimer"/>
    <property type="match status" value="1"/>
</dbReference>
<dbReference type="Proteomes" id="UP001181355">
    <property type="component" value="Chromosome"/>
</dbReference>
<reference evidence="7" key="1">
    <citation type="submission" date="2023-09" db="EMBL/GenBank/DDBJ databases">
        <title>Undibacterium sp. 20NA77.5 isolated from freshwater.</title>
        <authorList>
            <person name="Le V."/>
            <person name="Ko S.-R."/>
            <person name="Ahn C.-Y."/>
            <person name="Oh H.-M."/>
        </authorList>
    </citation>
    <scope>NUCLEOTIDE SEQUENCE</scope>
    <source>
        <strain evidence="7">20NA77.5</strain>
    </source>
</reference>
<dbReference type="SUPFAM" id="SSF55031">
    <property type="entry name" value="Bacterial exopeptidase dimerisation domain"/>
    <property type="match status" value="1"/>
</dbReference>
<keyword evidence="3" id="KW-0479">Metal-binding</keyword>
<evidence type="ECO:0000256" key="2">
    <source>
        <dbReference type="ARBA" id="ARBA00022670"/>
    </source>
</evidence>
<dbReference type="Gene3D" id="3.30.70.360">
    <property type="match status" value="1"/>
</dbReference>
<dbReference type="SUPFAM" id="SSF53187">
    <property type="entry name" value="Zn-dependent exopeptidases"/>
    <property type="match status" value="1"/>
</dbReference>
<dbReference type="PANTHER" id="PTHR45962">
    <property type="entry name" value="N-FATTY-ACYL-AMINO ACID SYNTHASE/HYDROLASE PM20D1"/>
    <property type="match status" value="1"/>
</dbReference>
<dbReference type="EMBL" id="CP133720">
    <property type="protein sequence ID" value="WMW82575.1"/>
    <property type="molecule type" value="Genomic_DNA"/>
</dbReference>
<dbReference type="InterPro" id="IPR036264">
    <property type="entry name" value="Bact_exopeptidase_dim_dom"/>
</dbReference>
<gene>
    <name evidence="7" type="ORF">RF679_17515</name>
</gene>
<dbReference type="InterPro" id="IPR011650">
    <property type="entry name" value="Peptidase_M20_dimer"/>
</dbReference>
<evidence type="ECO:0000256" key="3">
    <source>
        <dbReference type="ARBA" id="ARBA00022723"/>
    </source>
</evidence>